<name>A0A1F5V663_9BACT</name>
<dbReference type="InterPro" id="IPR050090">
    <property type="entry name" value="Tyrosine_recombinase_XerCD"/>
</dbReference>
<dbReference type="PANTHER" id="PTHR30349:SF41">
    <property type="entry name" value="INTEGRASE_RECOMBINASE PROTEIN MJ0367-RELATED"/>
    <property type="match status" value="1"/>
</dbReference>
<dbReference type="InterPro" id="IPR044068">
    <property type="entry name" value="CB"/>
</dbReference>
<evidence type="ECO:0000313" key="8">
    <source>
        <dbReference type="EMBL" id="OGF58912.1"/>
    </source>
</evidence>
<dbReference type="Pfam" id="PF02899">
    <property type="entry name" value="Phage_int_SAM_1"/>
    <property type="match status" value="1"/>
</dbReference>
<dbReference type="SUPFAM" id="SSF56349">
    <property type="entry name" value="DNA breaking-rejoining enzymes"/>
    <property type="match status" value="1"/>
</dbReference>
<comment type="caution">
    <text evidence="8">The sequence shown here is derived from an EMBL/GenBank/DDBJ whole genome shotgun (WGS) entry which is preliminary data.</text>
</comment>
<evidence type="ECO:0000313" key="9">
    <source>
        <dbReference type="Proteomes" id="UP000178943"/>
    </source>
</evidence>
<dbReference type="GO" id="GO:0015074">
    <property type="term" value="P:DNA integration"/>
    <property type="evidence" value="ECO:0007669"/>
    <property type="project" value="UniProtKB-KW"/>
</dbReference>
<dbReference type="GO" id="GO:0003677">
    <property type="term" value="F:DNA binding"/>
    <property type="evidence" value="ECO:0007669"/>
    <property type="project" value="UniProtKB-UniRule"/>
</dbReference>
<dbReference type="EMBL" id="MFGW01000229">
    <property type="protein sequence ID" value="OGF58912.1"/>
    <property type="molecule type" value="Genomic_DNA"/>
</dbReference>
<dbReference type="Gene3D" id="1.10.443.10">
    <property type="entry name" value="Intergrase catalytic core"/>
    <property type="match status" value="1"/>
</dbReference>
<evidence type="ECO:0000256" key="2">
    <source>
        <dbReference type="ARBA" id="ARBA00022908"/>
    </source>
</evidence>
<dbReference type="PANTHER" id="PTHR30349">
    <property type="entry name" value="PHAGE INTEGRASE-RELATED"/>
    <property type="match status" value="1"/>
</dbReference>
<dbReference type="PROSITE" id="PS51900">
    <property type="entry name" value="CB"/>
    <property type="match status" value="1"/>
</dbReference>
<proteinExistence type="inferred from homology"/>
<dbReference type="AlphaFoldDB" id="A0A1F5V663"/>
<evidence type="ECO:0000256" key="3">
    <source>
        <dbReference type="ARBA" id="ARBA00023125"/>
    </source>
</evidence>
<evidence type="ECO:0008006" key="10">
    <source>
        <dbReference type="Google" id="ProtNLM"/>
    </source>
</evidence>
<dbReference type="Gene3D" id="1.10.150.130">
    <property type="match status" value="1"/>
</dbReference>
<evidence type="ECO:0000256" key="4">
    <source>
        <dbReference type="ARBA" id="ARBA00023172"/>
    </source>
</evidence>
<comment type="similarity">
    <text evidence="1">Belongs to the 'phage' integrase family.</text>
</comment>
<keyword evidence="3 5" id="KW-0238">DNA-binding</keyword>
<dbReference type="InterPro" id="IPR011010">
    <property type="entry name" value="DNA_brk_join_enz"/>
</dbReference>
<accession>A0A1F5V663</accession>
<gene>
    <name evidence="8" type="ORF">A2Y62_04230</name>
</gene>
<organism evidence="8 9">
    <name type="scientific">Candidatus Fischerbacteria bacterium RBG_13_37_8</name>
    <dbReference type="NCBI Taxonomy" id="1817863"/>
    <lineage>
        <taxon>Bacteria</taxon>
        <taxon>Candidatus Fischeribacteriota</taxon>
    </lineage>
</organism>
<evidence type="ECO:0000256" key="1">
    <source>
        <dbReference type="ARBA" id="ARBA00008857"/>
    </source>
</evidence>
<dbReference type="InterPro" id="IPR013762">
    <property type="entry name" value="Integrase-like_cat_sf"/>
</dbReference>
<feature type="domain" description="Core-binding (CB)" evidence="7">
    <location>
        <begin position="27"/>
        <end position="110"/>
    </location>
</feature>
<feature type="non-terminal residue" evidence="8">
    <location>
        <position position="1"/>
    </location>
</feature>
<feature type="domain" description="Tyr recombinase" evidence="6">
    <location>
        <begin position="133"/>
        <end position="320"/>
    </location>
</feature>
<evidence type="ECO:0000259" key="7">
    <source>
        <dbReference type="PROSITE" id="PS51900"/>
    </source>
</evidence>
<dbReference type="Proteomes" id="UP000178943">
    <property type="component" value="Unassembled WGS sequence"/>
</dbReference>
<reference evidence="8 9" key="1">
    <citation type="journal article" date="2016" name="Nat. Commun.">
        <title>Thousands of microbial genomes shed light on interconnected biogeochemical processes in an aquifer system.</title>
        <authorList>
            <person name="Anantharaman K."/>
            <person name="Brown C.T."/>
            <person name="Hug L.A."/>
            <person name="Sharon I."/>
            <person name="Castelle C.J."/>
            <person name="Probst A.J."/>
            <person name="Thomas B.C."/>
            <person name="Singh A."/>
            <person name="Wilkins M.J."/>
            <person name="Karaoz U."/>
            <person name="Brodie E.L."/>
            <person name="Williams K.H."/>
            <person name="Hubbard S.S."/>
            <person name="Banfield J.F."/>
        </authorList>
    </citation>
    <scope>NUCLEOTIDE SEQUENCE [LARGE SCALE GENOMIC DNA]</scope>
</reference>
<evidence type="ECO:0000256" key="5">
    <source>
        <dbReference type="PROSITE-ProRule" id="PRU01248"/>
    </source>
</evidence>
<dbReference type="Pfam" id="PF00589">
    <property type="entry name" value="Phage_integrase"/>
    <property type="match status" value="1"/>
</dbReference>
<evidence type="ECO:0000259" key="6">
    <source>
        <dbReference type="PROSITE" id="PS51898"/>
    </source>
</evidence>
<dbReference type="InterPro" id="IPR002104">
    <property type="entry name" value="Integrase_catalytic"/>
</dbReference>
<dbReference type="CDD" id="cd01188">
    <property type="entry name" value="INT_RitA_C_like"/>
    <property type="match status" value="1"/>
</dbReference>
<dbReference type="STRING" id="1817863.A2Y62_04230"/>
<sequence>AINLLSDYLLHGIILAKTKQQARTFHPQFQTLFQGYIDKKRAEGFSEDTLQSYGIYLSRFSDYLNSRGITDIHDMDEVVISRFTETFTRYSPSVMHNTLCSLRTFFHYLYHNGFVSRDFAYIVPHDGYRQRTKVPCSYPKEVVEKLLKSIDRGNPKGKRDYAIILIAARLGLRAQDICDLSFNNLKWETNTIELVQEKTKKPLILPLLEDVGLGIIDYLKYGRPECEYTNKIFLRTTPPVGKLEAPTLHSIVTQHMRAAGIKVQDGKKHGPHALRHSLANALLEINIPLPVISEVLGHTNTESTSVYLKIDVNQLRKCALEPLPFYWNKGEEEF</sequence>
<dbReference type="GO" id="GO:0006310">
    <property type="term" value="P:DNA recombination"/>
    <property type="evidence" value="ECO:0007669"/>
    <property type="project" value="UniProtKB-KW"/>
</dbReference>
<keyword evidence="4" id="KW-0233">DNA recombination</keyword>
<protein>
    <recommendedName>
        <fullName evidence="10">Integrase</fullName>
    </recommendedName>
</protein>
<dbReference type="InterPro" id="IPR010998">
    <property type="entry name" value="Integrase_recombinase_N"/>
</dbReference>
<keyword evidence="2" id="KW-0229">DNA integration</keyword>
<dbReference type="InterPro" id="IPR004107">
    <property type="entry name" value="Integrase_SAM-like_N"/>
</dbReference>
<dbReference type="PROSITE" id="PS51898">
    <property type="entry name" value="TYR_RECOMBINASE"/>
    <property type="match status" value="1"/>
</dbReference>